<accession>A0A8H5LVZ2</accession>
<feature type="compositionally biased region" description="Low complexity" evidence="1">
    <location>
        <begin position="689"/>
        <end position="701"/>
    </location>
</feature>
<protein>
    <recommendedName>
        <fullName evidence="4">F-box domain-containing protein</fullName>
    </recommendedName>
</protein>
<comment type="caution">
    <text evidence="2">The sequence shown here is derived from an EMBL/GenBank/DDBJ whole genome shotgun (WGS) entry which is preliminary data.</text>
</comment>
<feature type="region of interest" description="Disordered" evidence="1">
    <location>
        <begin position="1"/>
        <end position="42"/>
    </location>
</feature>
<dbReference type="EMBL" id="JAACJM010000007">
    <property type="protein sequence ID" value="KAF5371587.1"/>
    <property type="molecule type" value="Genomic_DNA"/>
</dbReference>
<feature type="compositionally biased region" description="Low complexity" evidence="1">
    <location>
        <begin position="721"/>
        <end position="744"/>
    </location>
</feature>
<dbReference type="Proteomes" id="UP000559256">
    <property type="component" value="Unassembled WGS sequence"/>
</dbReference>
<name>A0A8H5LVZ2_9AGAR</name>
<feature type="compositionally biased region" description="Polar residues" evidence="1">
    <location>
        <begin position="33"/>
        <end position="42"/>
    </location>
</feature>
<evidence type="ECO:0000313" key="2">
    <source>
        <dbReference type="EMBL" id="KAF5371587.1"/>
    </source>
</evidence>
<proteinExistence type="predicted"/>
<feature type="compositionally biased region" description="Basic and acidic residues" evidence="1">
    <location>
        <begin position="533"/>
        <end position="544"/>
    </location>
</feature>
<feature type="compositionally biased region" description="Basic residues" evidence="1">
    <location>
        <begin position="23"/>
        <end position="32"/>
    </location>
</feature>
<evidence type="ECO:0000256" key="1">
    <source>
        <dbReference type="SAM" id="MobiDB-lite"/>
    </source>
</evidence>
<keyword evidence="3" id="KW-1185">Reference proteome</keyword>
<feature type="region of interest" description="Disordered" evidence="1">
    <location>
        <begin position="721"/>
        <end position="748"/>
    </location>
</feature>
<reference evidence="2 3" key="1">
    <citation type="journal article" date="2020" name="ISME J.">
        <title>Uncovering the hidden diversity of litter-decomposition mechanisms in mushroom-forming fungi.</title>
        <authorList>
            <person name="Floudas D."/>
            <person name="Bentzer J."/>
            <person name="Ahren D."/>
            <person name="Johansson T."/>
            <person name="Persson P."/>
            <person name="Tunlid A."/>
        </authorList>
    </citation>
    <scope>NUCLEOTIDE SEQUENCE [LARGE SCALE GENOMIC DNA]</scope>
    <source>
        <strain evidence="2 3">CBS 291.85</strain>
    </source>
</reference>
<evidence type="ECO:0008006" key="4">
    <source>
        <dbReference type="Google" id="ProtNLM"/>
    </source>
</evidence>
<feature type="region of interest" description="Disordered" evidence="1">
    <location>
        <begin position="404"/>
        <end position="432"/>
    </location>
</feature>
<organism evidence="2 3">
    <name type="scientific">Tetrapyrgos nigripes</name>
    <dbReference type="NCBI Taxonomy" id="182062"/>
    <lineage>
        <taxon>Eukaryota</taxon>
        <taxon>Fungi</taxon>
        <taxon>Dikarya</taxon>
        <taxon>Basidiomycota</taxon>
        <taxon>Agaricomycotina</taxon>
        <taxon>Agaricomycetes</taxon>
        <taxon>Agaricomycetidae</taxon>
        <taxon>Agaricales</taxon>
        <taxon>Marasmiineae</taxon>
        <taxon>Marasmiaceae</taxon>
        <taxon>Tetrapyrgos</taxon>
    </lineage>
</organism>
<sequence length="1017" mass="111151">MATSLDMSSVPDAATGSSTKLPPSKKQRKSNNKRTNNLINSSSDPISSLPGFRKLPVELLAEILLYTKSPRDVLAVARCSKYHCDTLMNAGNQYIWKYTRQHCKPAPLPDPPKRFTEAAYAAFLFDEGVCEECKTPVKEMMDSFGLRLRLSRMQNQVHVVSIPSSLSHVNPPRSETNNSFLPSGSSTILMHNPAVMESHQTFIETLPMLEASNCLTGSGLSVKHYPEVSPVYRSSQWVSALQDYLEASRTPETYQKYVEECSIKAEWNIDFLKFCANLYRWKVQYQKAYQDNKQFNLQFATNLALKHGQTQLDFLSTPTYGVIHRNRLKILEHMREEDYTNHKEVIDSELLSLRERRTRQANAKTHQITRDAIEKHYNRLRATKQLLPLPTLETFRQLPIMRQLQTSPRPHLSTGATATGTPGNSQSTSPSLEATLDNSLKSPIITSLLTSQLAEWRESVKSSLAQTLGFPKDWKSADPRKLHPVDRVTARFICGGVGGCGRISMAFKEDECLDFVGVCGHVCSRPSSGPGSEGKKEKKKEKPFNGKRFVKDEKAINAMNKVLNACGISDDDPLSLNELENIKFRILCTSCDARIVMDVNSVIGHSHRHSDMQLVLVSSAEAEVILKPWPGMPSIASIESQRGLTVKFLGSTSGSKDALALKMKKGYGCRHCLQGPHQLGEQGKERDAVASTSTTTAGAGAGTWIGTTASATASATTADTDVDTSAPAAQAQSQVQKSKKPQTQIPTPAGFTFDGLRCHLKEKHKVESVRDEDYFYSDQLKKACEENEARAKKRREKEKEKKQGCGTRLTYYITNLYEDNEHSHMMRPRPLHLSNFKTKDKPKMQFLSILRTLSAFLFFAAVYAAPTPLRVVNKLQFGGAGGVGAGGTGSAITTTEVHARQAAAQAAGTVTCTNKAQQLSSHDCNVALLSLGPGGIAGAIQFLRPNTASVTATSGGCTVSAATTDGSIIDVSKGRLEHGGVKGFDNLLDECGATPGTVLVQGGATGGGNLLVTISAA</sequence>
<feature type="region of interest" description="Disordered" evidence="1">
    <location>
        <begin position="676"/>
        <end position="701"/>
    </location>
</feature>
<feature type="region of interest" description="Disordered" evidence="1">
    <location>
        <begin position="525"/>
        <end position="544"/>
    </location>
</feature>
<dbReference type="AlphaFoldDB" id="A0A8H5LVZ2"/>
<dbReference type="OrthoDB" id="3220023at2759"/>
<evidence type="ECO:0000313" key="3">
    <source>
        <dbReference type="Proteomes" id="UP000559256"/>
    </source>
</evidence>
<gene>
    <name evidence="2" type="ORF">D9758_003510</name>
</gene>